<evidence type="ECO:0000256" key="1">
    <source>
        <dbReference type="ARBA" id="ARBA00004141"/>
    </source>
</evidence>
<organism evidence="9 10">
    <name type="scientific">Rhodotorula taiwanensis</name>
    <dbReference type="NCBI Taxonomy" id="741276"/>
    <lineage>
        <taxon>Eukaryota</taxon>
        <taxon>Fungi</taxon>
        <taxon>Dikarya</taxon>
        <taxon>Basidiomycota</taxon>
        <taxon>Pucciniomycotina</taxon>
        <taxon>Microbotryomycetes</taxon>
        <taxon>Sporidiobolales</taxon>
        <taxon>Sporidiobolaceae</taxon>
        <taxon>Rhodotorula</taxon>
    </lineage>
</organism>
<dbReference type="PANTHER" id="PTHR43341">
    <property type="entry name" value="AMINO ACID PERMEASE"/>
    <property type="match status" value="1"/>
</dbReference>
<keyword evidence="2" id="KW-0813">Transport</keyword>
<feature type="transmembrane region" description="Helical" evidence="7">
    <location>
        <begin position="193"/>
        <end position="212"/>
    </location>
</feature>
<feature type="transmembrane region" description="Helical" evidence="7">
    <location>
        <begin position="165"/>
        <end position="187"/>
    </location>
</feature>
<evidence type="ECO:0000256" key="4">
    <source>
        <dbReference type="ARBA" id="ARBA00022970"/>
    </source>
</evidence>
<dbReference type="Pfam" id="PF00324">
    <property type="entry name" value="AA_permease"/>
    <property type="match status" value="1"/>
</dbReference>
<feature type="transmembrane region" description="Helical" evidence="7">
    <location>
        <begin position="224"/>
        <end position="245"/>
    </location>
</feature>
<keyword evidence="10" id="KW-1185">Reference proteome</keyword>
<feature type="transmembrane region" description="Helical" evidence="7">
    <location>
        <begin position="520"/>
        <end position="540"/>
    </location>
</feature>
<feature type="transmembrane region" description="Helical" evidence="7">
    <location>
        <begin position="492"/>
        <end position="514"/>
    </location>
</feature>
<evidence type="ECO:0000256" key="7">
    <source>
        <dbReference type="SAM" id="Phobius"/>
    </source>
</evidence>
<feature type="transmembrane region" description="Helical" evidence="7">
    <location>
        <begin position="417"/>
        <end position="434"/>
    </location>
</feature>
<evidence type="ECO:0000256" key="2">
    <source>
        <dbReference type="ARBA" id="ARBA00022448"/>
    </source>
</evidence>
<sequence length="589" mass="64808">MDSRSESVGNVFDQVDKNGIGLEPIRGLYGPNDPEAAVKTTFDGSFASDEARAESDQQPGVKRTLKARHLSFIALGGTLGTGIFVGSGSALATGGAAGIFLGYTIMGAIVYSMMIALGEMTTLYPVNGAFVHYASRFIDPSVGFALGWTRSVDPDADTAAAVRRYSWAVTIPTEVIAAALVLDYWPGAAKVNVAVWITVWLIVICSFNFMGVRYFGEAEFWFSLIKILAIVGLIILSLIITAGGIPGSDPNEYPIGFRYWHTEPFKQLNGIPGALGRFLSFWTVFIQAAFSFLGTEIVALTAAEAENPRRNVPKAIKRVFARIVFFYVVGVLMMSLIVSPSDPRLINGGDDASASPWVIGIERAGIKVLPSIINAVILIAAFSAGNSDLYAASRTLYGLACDGQAPKIFAKCTKNGLPIPALIATALVGVLAYMNCGTSSATAFNYLVNLSSVTGIINWLVILIAYLRFYYGCRRQGIDRREFPYRAPFQPHASWFGAIMLTLIIIFSDYQVFLKDSWDTGSFLTAYIVIPWFFIMLYGWKWYKKTRFVRLDDIDFDSGKRQLDEMEEQEQARYKAPTTWYEKLWDLVV</sequence>
<comment type="subcellular location">
    <subcellularLocation>
        <location evidence="1">Membrane</location>
        <topology evidence="1">Multi-pass membrane protein</topology>
    </subcellularLocation>
</comment>
<keyword evidence="5 7" id="KW-1133">Transmembrane helix</keyword>
<comment type="caution">
    <text evidence="9">The sequence shown here is derived from an EMBL/GenBank/DDBJ whole genome shotgun (WGS) entry which is preliminary data.</text>
</comment>
<gene>
    <name evidence="9" type="ORF">BMF94_2195</name>
</gene>
<feature type="transmembrane region" description="Helical" evidence="7">
    <location>
        <begin position="72"/>
        <end position="91"/>
    </location>
</feature>
<dbReference type="Gene3D" id="1.20.1740.10">
    <property type="entry name" value="Amino acid/polyamine transporter I"/>
    <property type="match status" value="1"/>
</dbReference>
<feature type="transmembrane region" description="Helical" evidence="7">
    <location>
        <begin position="97"/>
        <end position="117"/>
    </location>
</feature>
<feature type="domain" description="Amino acid permease/ SLC12A" evidence="8">
    <location>
        <begin position="69"/>
        <end position="550"/>
    </location>
</feature>
<dbReference type="PANTHER" id="PTHR43341:SF4">
    <property type="entry name" value="ARGININE PERMEASE CAN1-RELATED"/>
    <property type="match status" value="1"/>
</dbReference>
<dbReference type="GO" id="GO:0016020">
    <property type="term" value="C:membrane"/>
    <property type="evidence" value="ECO:0007669"/>
    <property type="project" value="UniProtKB-SubCell"/>
</dbReference>
<dbReference type="PROSITE" id="PS00218">
    <property type="entry name" value="AMINO_ACID_PERMEASE_1"/>
    <property type="match status" value="1"/>
</dbReference>
<name>A0A2S5BD72_9BASI</name>
<feature type="transmembrane region" description="Helical" evidence="7">
    <location>
        <begin position="319"/>
        <end position="338"/>
    </location>
</feature>
<dbReference type="PIRSF" id="PIRSF006060">
    <property type="entry name" value="AA_transporter"/>
    <property type="match status" value="1"/>
</dbReference>
<evidence type="ECO:0000256" key="3">
    <source>
        <dbReference type="ARBA" id="ARBA00022692"/>
    </source>
</evidence>
<dbReference type="GO" id="GO:0015171">
    <property type="term" value="F:amino acid transmembrane transporter activity"/>
    <property type="evidence" value="ECO:0007669"/>
    <property type="project" value="TreeGrafter"/>
</dbReference>
<keyword evidence="4" id="KW-0029">Amino-acid transport</keyword>
<proteinExistence type="predicted"/>
<dbReference type="InterPro" id="IPR004841">
    <property type="entry name" value="AA-permease/SLC12A_dom"/>
</dbReference>
<dbReference type="FunFam" id="1.20.1740.10:FF:000006">
    <property type="entry name" value="General amino acid permease"/>
    <property type="match status" value="1"/>
</dbReference>
<evidence type="ECO:0000313" key="10">
    <source>
        <dbReference type="Proteomes" id="UP000237144"/>
    </source>
</evidence>
<evidence type="ECO:0000313" key="9">
    <source>
        <dbReference type="EMBL" id="POY74719.1"/>
    </source>
</evidence>
<dbReference type="AlphaFoldDB" id="A0A2S5BD72"/>
<keyword evidence="3 7" id="KW-0812">Transmembrane</keyword>
<reference evidence="9 10" key="1">
    <citation type="journal article" date="2018" name="Front. Microbiol.">
        <title>Prospects for Fungal Bioremediation of Acidic Radioactive Waste Sites: Characterization and Genome Sequence of Rhodotorula taiwanensis MD1149.</title>
        <authorList>
            <person name="Tkavc R."/>
            <person name="Matrosova V.Y."/>
            <person name="Grichenko O.E."/>
            <person name="Gostincar C."/>
            <person name="Volpe R.P."/>
            <person name="Klimenkova P."/>
            <person name="Gaidamakova E.K."/>
            <person name="Zhou C.E."/>
            <person name="Stewart B.J."/>
            <person name="Lyman M.G."/>
            <person name="Malfatti S.A."/>
            <person name="Rubinfeld B."/>
            <person name="Courtot M."/>
            <person name="Singh J."/>
            <person name="Dalgard C.L."/>
            <person name="Hamilton T."/>
            <person name="Frey K.G."/>
            <person name="Gunde-Cimerman N."/>
            <person name="Dugan L."/>
            <person name="Daly M.J."/>
        </authorList>
    </citation>
    <scope>NUCLEOTIDE SEQUENCE [LARGE SCALE GENOMIC DNA]</scope>
    <source>
        <strain evidence="9 10">MD1149</strain>
    </source>
</reference>
<feature type="transmembrane region" description="Helical" evidence="7">
    <location>
        <begin position="364"/>
        <end position="384"/>
    </location>
</feature>
<evidence type="ECO:0000256" key="6">
    <source>
        <dbReference type="ARBA" id="ARBA00023136"/>
    </source>
</evidence>
<protein>
    <recommendedName>
        <fullName evidence="8">Amino acid permease/ SLC12A domain-containing protein</fullName>
    </recommendedName>
</protein>
<evidence type="ECO:0000256" key="5">
    <source>
        <dbReference type="ARBA" id="ARBA00022989"/>
    </source>
</evidence>
<evidence type="ECO:0000259" key="8">
    <source>
        <dbReference type="Pfam" id="PF00324"/>
    </source>
</evidence>
<dbReference type="InterPro" id="IPR050524">
    <property type="entry name" value="APC_YAT"/>
</dbReference>
<dbReference type="OrthoDB" id="10062876at2759"/>
<feature type="transmembrane region" description="Helical" evidence="7">
    <location>
        <begin position="446"/>
        <end position="471"/>
    </location>
</feature>
<keyword evidence="6 7" id="KW-0472">Membrane</keyword>
<dbReference type="STRING" id="741276.A0A2S5BD72"/>
<dbReference type="InterPro" id="IPR004840">
    <property type="entry name" value="Amino_acid_permease_CS"/>
</dbReference>
<dbReference type="EMBL" id="PJQD01000022">
    <property type="protein sequence ID" value="POY74719.1"/>
    <property type="molecule type" value="Genomic_DNA"/>
</dbReference>
<accession>A0A2S5BD72</accession>
<feature type="transmembrane region" description="Helical" evidence="7">
    <location>
        <begin position="279"/>
        <end position="299"/>
    </location>
</feature>
<dbReference type="Proteomes" id="UP000237144">
    <property type="component" value="Unassembled WGS sequence"/>
</dbReference>